<dbReference type="Gene3D" id="3.40.366.10">
    <property type="entry name" value="Malonyl-Coenzyme A Acyl Carrier Protein, domain 2"/>
    <property type="match status" value="1"/>
</dbReference>
<evidence type="ECO:0000256" key="1">
    <source>
        <dbReference type="ARBA" id="ARBA00022450"/>
    </source>
</evidence>
<dbReference type="SUPFAM" id="SSF51735">
    <property type="entry name" value="NAD(P)-binding Rossmann-fold domains"/>
    <property type="match status" value="2"/>
</dbReference>
<dbReference type="GO" id="GO:1901336">
    <property type="term" value="P:lactone biosynthetic process"/>
    <property type="evidence" value="ECO:0007669"/>
    <property type="project" value="UniProtKB-ARBA"/>
</dbReference>
<dbReference type="GO" id="GO:0004315">
    <property type="term" value="F:3-oxoacyl-[acyl-carrier-protein] synthase activity"/>
    <property type="evidence" value="ECO:0007669"/>
    <property type="project" value="InterPro"/>
</dbReference>
<evidence type="ECO:0000256" key="4">
    <source>
        <dbReference type="ARBA" id="ARBA00022857"/>
    </source>
</evidence>
<dbReference type="HOGENOM" id="CLU_000022_31_0_1"/>
<dbReference type="GO" id="GO:0031177">
    <property type="term" value="F:phosphopantetheine binding"/>
    <property type="evidence" value="ECO:0007669"/>
    <property type="project" value="InterPro"/>
</dbReference>
<dbReference type="SUPFAM" id="SSF53901">
    <property type="entry name" value="Thiolase-like"/>
    <property type="match status" value="2"/>
</dbReference>
<dbReference type="SMART" id="SM00829">
    <property type="entry name" value="PKS_ER"/>
    <property type="match status" value="1"/>
</dbReference>
<dbReference type="Pfam" id="PF21089">
    <property type="entry name" value="PKS_DH_N"/>
    <property type="match status" value="1"/>
</dbReference>
<feature type="region of interest" description="N-terminal hotdog fold" evidence="8">
    <location>
        <begin position="830"/>
        <end position="966"/>
    </location>
</feature>
<dbReference type="PANTHER" id="PTHR43775:SF29">
    <property type="entry name" value="ASPERFURANONE POLYKETIDE SYNTHASE AFOG-RELATED"/>
    <property type="match status" value="1"/>
</dbReference>
<evidence type="ECO:0000256" key="7">
    <source>
        <dbReference type="ARBA" id="ARBA00023315"/>
    </source>
</evidence>
<keyword evidence="5" id="KW-0560">Oxidoreductase</keyword>
<dbReference type="InterPro" id="IPR014043">
    <property type="entry name" value="Acyl_transferase_dom"/>
</dbReference>
<dbReference type="STRING" id="1531966.A0A0A1SXA2"/>
<dbReference type="InterPro" id="IPR036736">
    <property type="entry name" value="ACP-like_sf"/>
</dbReference>
<dbReference type="SMART" id="SM00826">
    <property type="entry name" value="PKS_DH"/>
    <property type="match status" value="1"/>
</dbReference>
<dbReference type="InterPro" id="IPR016035">
    <property type="entry name" value="Acyl_Trfase/lysoPLipase"/>
</dbReference>
<dbReference type="InterPro" id="IPR009081">
    <property type="entry name" value="PP-bd_ACP"/>
</dbReference>
<dbReference type="GO" id="GO:0044550">
    <property type="term" value="P:secondary metabolite biosynthetic process"/>
    <property type="evidence" value="ECO:0007669"/>
    <property type="project" value="UniProtKB-ARBA"/>
</dbReference>
<dbReference type="Pfam" id="PF23297">
    <property type="entry name" value="ACP_SdgA_C"/>
    <property type="match status" value="1"/>
</dbReference>
<evidence type="ECO:0000259" key="11">
    <source>
        <dbReference type="PROSITE" id="PS52019"/>
    </source>
</evidence>
<feature type="domain" description="PKS/mFAS DH" evidence="11">
    <location>
        <begin position="830"/>
        <end position="1139"/>
    </location>
</feature>
<dbReference type="InterPro" id="IPR020807">
    <property type="entry name" value="PKS_DH"/>
</dbReference>
<dbReference type="FunFam" id="3.40.50.720:FF:000209">
    <property type="entry name" value="Polyketide synthase Pks12"/>
    <property type="match status" value="1"/>
</dbReference>
<dbReference type="SMART" id="SM00822">
    <property type="entry name" value="PKS_KR"/>
    <property type="match status" value="1"/>
</dbReference>
<sequence>MVASSCTSVFAGAAFHDYQDILMQDIDNLPRYHLTGNAPAMLANRISHFFDLRGPSVAVDTACSTAMTALHLACQSLRAGESSMAVVGAANLILSATSSISLSTLGLTGSTGKSFSFDERANGYGRGEGVGCLLLKPLDAAIRDGDPVRAVIRETMMNQDGRTPTITSPSSEAQAALMKQCYTAAGLNPQQTGYVECHGTGTLVGDKVETASVAKAFEAHKSVYGPLYIGSVKANFGHTESTSGIAAVIKVVKMLEADIIPPQALFSNPNPDIDLDKLNIKVSKTSIPWPEGKHRRVSVNNFGAGGANVHAIIESAGYLAPCILHGSKATSFIGDTSLLFPLSSARKDGLQAMAMRLAEYLEAMELPPDTENEMLHNIAYTLSLRRSHLSYRSSFVAGSMSQLRETLARPHEVPCHVKPLAPQLAFVFTGQGAQWPEMGRTLIDTYPVFKKSIHDAQVCLSSLGAEWNLEEELARPEASSRLAQPYLSFPCSVIIQLAVVRLLASWNVTPVGVTGHSSGEISAAYAAGILTFDEAITIAYLRGRLTSDYVNDGRITGGMAALGAGESEALQIVKDLGLASELVVACINSPSNVTLAGTTQALEVVSEWAKDNSIFYRRLDIPAAYHSPQMECLSEEYLKRLEPHFRDDGKRNGGEAYSGSSNTEVRFVSPVTGKDIGNGTQSIRAPKHWIENMVQSVKFTDAVESLLFNNSETTGVAVDTIIEIGPHGALQGAMRQILSSFKVSPSKVSLQYSLKRGSDSASAMRILAGTLHCQGVPVNLQQVNFPSWDMCSQRPAVVTDLPTYAWDHSKRYWVDSVRVTESLQHKQRRHYLLGTKVHGPTPNIHIWRSMFRVDDMPWVQDHLIHSELLFPGAGMLTMVLYAMPRIDGADSTELCSSVVHDITFYNGVIVPRSSAGIDIQLTVQKQDTSRLLETKEHKRFDFYSHDGAGNWTGHCEGTISTLSQLPCINTFAQRYIALENTGTPFDVSEFYQLLEETGPSLGPAFRHLSSLVRGDGFAEAIAVVPEIKDAMQHGDETEQWLHPTVLDLFFQIAWVAVDRQYLDRLGICIANSAKRVHVARGVDLVPGTQLRIVVFLDQHDDAGFDVSLFVVELDGENNERVLLHTSGLRISSLSGGSEASLVDNSVILRPTSTVLQTSTLSDTAVHDAKVSLPYSIMVHTSVYKVGNPFAELVRQTLYSRFDGVSALETPGQSSMGKIVVFLDDSDHAFLSNGDAESFNNMKEMLLDAEIFLWVSRCSDSNPGFATHLGLLRTLRMEQGDKKYITLHLPIATEDQDSSEHESAKAISDVLWYVVSASSSSDSIYEFELRDGSLYRLNYQPAEELNNEYSLSRGGSGELLAAQYAWSSDNYLRLVAKEPGMLDSLSFRQDNRLLHSIPLADDWVEIVPHSFGLNFRDVLVAMAEMKEGWMGFECAGYVTQVGAAVSGNVYGVSVGARVCCLMQGGHWANRIRVPLTNIVAIPDSMTFEMAASIPMCFVTAYYGLVECGRLEADETVLIHAGAGGVGQAAIAIAQSRGAKVFATVGSDQKKEYLVQHYGIPAEHIFSSRSADFKEEVLRATGGHGVDVLLNSLAGPLLQAGWDGMALCGRFIELGKRDARVDKVLEMRNFSNATSYMAIDIVQLGLAKPKVLQRIFTTVTDLLNTGRVLHKIPITSYHISNLTTAFRNLQSGKHLGKSIITIQPDDQVSAIPAHVSLPSLDKNGCYLIVGGTSGIGLEIARWMSRNGAGHLLLVSRNASTATNQWICDEFEAAGEAFVSLSSCDVTCIDDLTNVVDEYSRKSEQKHGHQVPIRGVIQSAAVLDDGIFENMSFEQWQTAMRPKAQGTSNLDLTFRDVDLDFFVILSSVTAVVGSVGQANYTAGGTFQDALAARRVASGRPAVSINLGSVRTTGLAARTGAGPRLEKAGYRAQDVSEVLSLVELAIRHPHLGQLVTGIRTWSSDENINWRREPRFACLRTGSEGDNAAAGAATGSRSSWKEKLAAATTSDETIEVLTEAVKQRLADIFDQTADDFNTALSPATYGVDSLVAVELRNWLHTNIVAGTSIFDITQSKSISDLAMRLEAKLAASST</sequence>
<evidence type="ECO:0000259" key="9">
    <source>
        <dbReference type="PROSITE" id="PS50075"/>
    </source>
</evidence>
<dbReference type="Pfam" id="PF00107">
    <property type="entry name" value="ADH_zinc_N"/>
    <property type="match status" value="1"/>
</dbReference>
<dbReference type="CDD" id="cd05195">
    <property type="entry name" value="enoyl_red"/>
    <property type="match status" value="1"/>
</dbReference>
<evidence type="ECO:0000256" key="6">
    <source>
        <dbReference type="ARBA" id="ARBA00023268"/>
    </source>
</evidence>
<dbReference type="InterPro" id="IPR001227">
    <property type="entry name" value="Ac_transferase_dom_sf"/>
</dbReference>
<evidence type="ECO:0000256" key="8">
    <source>
        <dbReference type="PROSITE-ProRule" id="PRU01363"/>
    </source>
</evidence>
<keyword evidence="4" id="KW-0521">NADP</keyword>
<dbReference type="Pfam" id="PF00109">
    <property type="entry name" value="ketoacyl-synt"/>
    <property type="match status" value="1"/>
</dbReference>
<name>A0A0A1SXA2_9HYPO</name>
<keyword evidence="1" id="KW-0596">Phosphopantetheine</keyword>
<dbReference type="InterPro" id="IPR042104">
    <property type="entry name" value="PKS_dehydratase_sf"/>
</dbReference>
<feature type="region of interest" description="C-terminal hotdog fold" evidence="8">
    <location>
        <begin position="981"/>
        <end position="1139"/>
    </location>
</feature>
<dbReference type="CDD" id="cd05274">
    <property type="entry name" value="KR_FAS_SDR_x"/>
    <property type="match status" value="1"/>
</dbReference>
<dbReference type="GO" id="GO:0006633">
    <property type="term" value="P:fatty acid biosynthetic process"/>
    <property type="evidence" value="ECO:0007669"/>
    <property type="project" value="InterPro"/>
</dbReference>
<dbReference type="OrthoDB" id="329835at2759"/>
<dbReference type="SUPFAM" id="SSF50129">
    <property type="entry name" value="GroES-like"/>
    <property type="match status" value="1"/>
</dbReference>
<evidence type="ECO:0000313" key="12">
    <source>
        <dbReference type="EMBL" id="CEJ82961.1"/>
    </source>
</evidence>
<dbReference type="Pfam" id="PF08659">
    <property type="entry name" value="KR"/>
    <property type="match status" value="1"/>
</dbReference>
<evidence type="ECO:0000313" key="13">
    <source>
        <dbReference type="Proteomes" id="UP000039046"/>
    </source>
</evidence>
<dbReference type="PROSITE" id="PS52019">
    <property type="entry name" value="PKS_MFAS_DH"/>
    <property type="match status" value="1"/>
</dbReference>
<dbReference type="SMART" id="SM00827">
    <property type="entry name" value="PKS_AT"/>
    <property type="match status" value="1"/>
</dbReference>
<dbReference type="InterPro" id="IPR050091">
    <property type="entry name" value="PKS_NRPS_Biosynth_Enz"/>
</dbReference>
<dbReference type="InterPro" id="IPR018201">
    <property type="entry name" value="Ketoacyl_synth_AS"/>
</dbReference>
<dbReference type="Gene3D" id="3.40.47.10">
    <property type="match status" value="1"/>
</dbReference>
<dbReference type="Gene3D" id="3.30.70.3290">
    <property type="match status" value="1"/>
</dbReference>
<dbReference type="PROSITE" id="PS00606">
    <property type="entry name" value="KS3_1"/>
    <property type="match status" value="1"/>
</dbReference>
<keyword evidence="3" id="KW-0808">Transferase</keyword>
<dbReference type="SMART" id="SM00825">
    <property type="entry name" value="PKS_KS"/>
    <property type="match status" value="1"/>
</dbReference>
<dbReference type="InterPro" id="IPR014031">
    <property type="entry name" value="Ketoacyl_synth_C"/>
</dbReference>
<dbReference type="PROSITE" id="PS52004">
    <property type="entry name" value="KS3_2"/>
    <property type="match status" value="1"/>
</dbReference>
<dbReference type="SUPFAM" id="SSF55048">
    <property type="entry name" value="Probable ACP-binding domain of malonyl-CoA ACP transacylase"/>
    <property type="match status" value="1"/>
</dbReference>
<keyword evidence="2" id="KW-0597">Phosphoprotein</keyword>
<dbReference type="Pfam" id="PF14765">
    <property type="entry name" value="PS-DH"/>
    <property type="match status" value="1"/>
</dbReference>
<dbReference type="Gene3D" id="3.90.180.10">
    <property type="entry name" value="Medium-chain alcohol dehydrogenases, catalytic domain"/>
    <property type="match status" value="1"/>
</dbReference>
<dbReference type="CDD" id="cd00833">
    <property type="entry name" value="PKS"/>
    <property type="match status" value="1"/>
</dbReference>
<dbReference type="InterPro" id="IPR032821">
    <property type="entry name" value="PKS_assoc"/>
</dbReference>
<dbReference type="InterPro" id="IPR049552">
    <property type="entry name" value="PKS_DH_N"/>
</dbReference>
<dbReference type="InterPro" id="IPR049551">
    <property type="entry name" value="PKS_DH_C"/>
</dbReference>
<dbReference type="InterPro" id="IPR036291">
    <property type="entry name" value="NAD(P)-bd_dom_sf"/>
</dbReference>
<dbReference type="Pfam" id="PF00698">
    <property type="entry name" value="Acyl_transf_1"/>
    <property type="match status" value="1"/>
</dbReference>
<feature type="active site" description="Proton acceptor; for dehydratase activity" evidence="8">
    <location>
        <position position="862"/>
    </location>
</feature>
<dbReference type="InterPro" id="IPR011032">
    <property type="entry name" value="GroES-like_sf"/>
</dbReference>
<reference evidence="12 13" key="1">
    <citation type="journal article" date="2015" name="Genome Announc.">
        <title>Draft Genome Sequence and Gene Annotation of the Entomopathogenic Fungus Verticillium hemipterigenum.</title>
        <authorList>
            <person name="Horn F."/>
            <person name="Habel A."/>
            <person name="Scharf D.H."/>
            <person name="Dworschak J."/>
            <person name="Brakhage A.A."/>
            <person name="Guthke R."/>
            <person name="Hertweck C."/>
            <person name="Linde J."/>
        </authorList>
    </citation>
    <scope>NUCLEOTIDE SEQUENCE [LARGE SCALE GENOMIC DNA]</scope>
</reference>
<dbReference type="InterPro" id="IPR049900">
    <property type="entry name" value="PKS_mFAS_DH"/>
</dbReference>
<dbReference type="InterPro" id="IPR020841">
    <property type="entry name" value="PKS_Beta-ketoAc_synthase_dom"/>
</dbReference>
<accession>A0A0A1SXA2</accession>
<dbReference type="Pfam" id="PF16197">
    <property type="entry name" value="KAsynt_C_assoc"/>
    <property type="match status" value="1"/>
</dbReference>
<dbReference type="InterPro" id="IPR013968">
    <property type="entry name" value="PKS_KR"/>
</dbReference>
<gene>
    <name evidence="12" type="ORF">VHEMI02998</name>
</gene>
<evidence type="ECO:0000256" key="5">
    <source>
        <dbReference type="ARBA" id="ARBA00023002"/>
    </source>
</evidence>
<dbReference type="PANTHER" id="PTHR43775">
    <property type="entry name" value="FATTY ACID SYNTHASE"/>
    <property type="match status" value="1"/>
</dbReference>
<feature type="domain" description="Carrier" evidence="9">
    <location>
        <begin position="2007"/>
        <end position="2084"/>
    </location>
</feature>
<feature type="domain" description="Ketosynthase family 3 (KS3)" evidence="10">
    <location>
        <begin position="1"/>
        <end position="315"/>
    </location>
</feature>
<dbReference type="InterPro" id="IPR006162">
    <property type="entry name" value="Ppantetheine_attach_site"/>
</dbReference>
<dbReference type="EMBL" id="CDHN01000001">
    <property type="protein sequence ID" value="CEJ82961.1"/>
    <property type="molecule type" value="Genomic_DNA"/>
</dbReference>
<evidence type="ECO:0000256" key="2">
    <source>
        <dbReference type="ARBA" id="ARBA00022553"/>
    </source>
</evidence>
<evidence type="ECO:0000259" key="10">
    <source>
        <dbReference type="PROSITE" id="PS52004"/>
    </source>
</evidence>
<dbReference type="InterPro" id="IPR020806">
    <property type="entry name" value="PKS_PP-bd"/>
</dbReference>
<dbReference type="SUPFAM" id="SSF47336">
    <property type="entry name" value="ACP-like"/>
    <property type="match status" value="1"/>
</dbReference>
<dbReference type="Gene3D" id="3.10.129.110">
    <property type="entry name" value="Polyketide synthase dehydratase"/>
    <property type="match status" value="1"/>
</dbReference>
<proteinExistence type="predicted"/>
<feature type="active site" description="Proton donor; for dehydratase activity" evidence="8">
    <location>
        <position position="1047"/>
    </location>
</feature>
<evidence type="ECO:0000256" key="3">
    <source>
        <dbReference type="ARBA" id="ARBA00022679"/>
    </source>
</evidence>
<keyword evidence="13" id="KW-1185">Reference proteome</keyword>
<keyword evidence="7" id="KW-0012">Acyltransferase</keyword>
<dbReference type="SUPFAM" id="SSF52151">
    <property type="entry name" value="FabD/lysophospholipase-like"/>
    <property type="match status" value="1"/>
</dbReference>
<dbReference type="InterPro" id="IPR057326">
    <property type="entry name" value="KR_dom"/>
</dbReference>
<dbReference type="Proteomes" id="UP000039046">
    <property type="component" value="Unassembled WGS sequence"/>
</dbReference>
<dbReference type="Pfam" id="PF02801">
    <property type="entry name" value="Ketoacyl-synt_C"/>
    <property type="match status" value="1"/>
</dbReference>
<dbReference type="GO" id="GO:0016491">
    <property type="term" value="F:oxidoreductase activity"/>
    <property type="evidence" value="ECO:0007669"/>
    <property type="project" value="UniProtKB-KW"/>
</dbReference>
<dbReference type="GO" id="GO:0004312">
    <property type="term" value="F:fatty acid synthase activity"/>
    <property type="evidence" value="ECO:0007669"/>
    <property type="project" value="TreeGrafter"/>
</dbReference>
<dbReference type="InterPro" id="IPR016039">
    <property type="entry name" value="Thiolase-like"/>
</dbReference>
<dbReference type="Gene3D" id="3.40.50.720">
    <property type="entry name" value="NAD(P)-binding Rossmann-like Domain"/>
    <property type="match status" value="1"/>
</dbReference>
<dbReference type="InterPro" id="IPR013149">
    <property type="entry name" value="ADH-like_C"/>
</dbReference>
<dbReference type="SMART" id="SM00823">
    <property type="entry name" value="PKS_PP"/>
    <property type="match status" value="1"/>
</dbReference>
<dbReference type="InterPro" id="IPR016036">
    <property type="entry name" value="Malonyl_transacylase_ACP-bd"/>
</dbReference>
<dbReference type="InterPro" id="IPR020843">
    <property type="entry name" value="ER"/>
</dbReference>
<organism evidence="12 13">
    <name type="scientific">[Torrubiella] hemipterigena</name>
    <dbReference type="NCBI Taxonomy" id="1531966"/>
    <lineage>
        <taxon>Eukaryota</taxon>
        <taxon>Fungi</taxon>
        <taxon>Dikarya</taxon>
        <taxon>Ascomycota</taxon>
        <taxon>Pezizomycotina</taxon>
        <taxon>Sordariomycetes</taxon>
        <taxon>Hypocreomycetidae</taxon>
        <taxon>Hypocreales</taxon>
        <taxon>Clavicipitaceae</taxon>
        <taxon>Clavicipitaceae incertae sedis</taxon>
        <taxon>'Torrubiella' clade</taxon>
    </lineage>
</organism>
<dbReference type="PROSITE" id="PS00012">
    <property type="entry name" value="PHOSPHOPANTETHEINE"/>
    <property type="match status" value="1"/>
</dbReference>
<dbReference type="PROSITE" id="PS50075">
    <property type="entry name" value="CARRIER"/>
    <property type="match status" value="1"/>
</dbReference>
<protein>
    <submittedName>
        <fullName evidence="12">Uncharacterized protein</fullName>
    </submittedName>
</protein>
<dbReference type="InterPro" id="IPR014030">
    <property type="entry name" value="Ketoacyl_synth_N"/>
</dbReference>
<keyword evidence="6" id="KW-0511">Multifunctional enzyme</keyword>